<sequence length="38" mass="4215">MGGDIRFRVSPLFLSGVGNKVSCKGYFILYVLEHVLAK</sequence>
<dbReference type="STRING" id="927665.HMPREF1535_04128"/>
<organism evidence="1 2">
    <name type="scientific">Parabacteroides goldsteinii DSM 19448 = WAL 12034</name>
    <dbReference type="NCBI Taxonomy" id="927665"/>
    <lineage>
        <taxon>Bacteria</taxon>
        <taxon>Pseudomonadati</taxon>
        <taxon>Bacteroidota</taxon>
        <taxon>Bacteroidia</taxon>
        <taxon>Bacteroidales</taxon>
        <taxon>Tannerellaceae</taxon>
        <taxon>Parabacteroides</taxon>
    </lineage>
</organism>
<reference evidence="1 2" key="1">
    <citation type="submission" date="2013-04" db="EMBL/GenBank/DDBJ databases">
        <title>The Genome Sequence of Parabacteroides goldsteinii DSM 19448.</title>
        <authorList>
            <consortium name="The Broad Institute Genomics Platform"/>
            <person name="Earl A."/>
            <person name="Ward D."/>
            <person name="Feldgarden M."/>
            <person name="Gevers D."/>
            <person name="Martens E."/>
            <person name="Sakamoto M."/>
            <person name="Benno Y."/>
            <person name="Song Y."/>
            <person name="Liu C."/>
            <person name="Lee J."/>
            <person name="Bolanos M."/>
            <person name="Vaisanen M.L."/>
            <person name="Finegold S.M."/>
            <person name="Walker B."/>
            <person name="Young S."/>
            <person name="Zeng Q."/>
            <person name="Gargeya S."/>
            <person name="Fitzgerald M."/>
            <person name="Haas B."/>
            <person name="Abouelleil A."/>
            <person name="Allen A.W."/>
            <person name="Alvarado L."/>
            <person name="Arachchi H.M."/>
            <person name="Berlin A.M."/>
            <person name="Chapman S.B."/>
            <person name="Gainer-Dewar J."/>
            <person name="Goldberg J."/>
            <person name="Griggs A."/>
            <person name="Gujja S."/>
            <person name="Hansen M."/>
            <person name="Howarth C."/>
            <person name="Imamovic A."/>
            <person name="Ireland A."/>
            <person name="Larimer J."/>
            <person name="McCowan C."/>
            <person name="Murphy C."/>
            <person name="Pearson M."/>
            <person name="Poon T.W."/>
            <person name="Priest M."/>
            <person name="Roberts A."/>
            <person name="Saif S."/>
            <person name="Shea T."/>
            <person name="Sisk P."/>
            <person name="Sykes S."/>
            <person name="Wortman J."/>
            <person name="Nusbaum C."/>
            <person name="Birren B."/>
        </authorList>
    </citation>
    <scope>NUCLEOTIDE SEQUENCE [LARGE SCALE GENOMIC DNA]</scope>
    <source>
        <strain evidence="1 2">DSM 19448</strain>
    </source>
</reference>
<dbReference type="Proteomes" id="UP000033047">
    <property type="component" value="Unassembled WGS sequence"/>
</dbReference>
<proteinExistence type="predicted"/>
<gene>
    <name evidence="1" type="ORF">HMPREF1535_04128</name>
</gene>
<dbReference type="HOGENOM" id="CLU_3331086_0_0_10"/>
<dbReference type="EMBL" id="AQHV01000021">
    <property type="protein sequence ID" value="KKB48899.1"/>
    <property type="molecule type" value="Genomic_DNA"/>
</dbReference>
<evidence type="ECO:0000313" key="2">
    <source>
        <dbReference type="Proteomes" id="UP000033047"/>
    </source>
</evidence>
<accession>A0A0F5ITK0</accession>
<dbReference type="PATRIC" id="fig|927665.4.peg.4242"/>
<evidence type="ECO:0000313" key="1">
    <source>
        <dbReference type="EMBL" id="KKB48899.1"/>
    </source>
</evidence>
<protein>
    <submittedName>
        <fullName evidence="1">Uncharacterized protein</fullName>
    </submittedName>
</protein>
<dbReference type="AlphaFoldDB" id="A0A0F5ITK0"/>
<comment type="caution">
    <text evidence="1">The sequence shown here is derived from an EMBL/GenBank/DDBJ whole genome shotgun (WGS) entry which is preliminary data.</text>
</comment>
<name>A0A0F5ITK0_9BACT</name>